<feature type="domain" description="SPOR" evidence="2">
    <location>
        <begin position="89"/>
        <end position="150"/>
    </location>
</feature>
<dbReference type="Pfam" id="PF05036">
    <property type="entry name" value="SPOR"/>
    <property type="match status" value="1"/>
</dbReference>
<feature type="signal peptide" evidence="1">
    <location>
        <begin position="1"/>
        <end position="19"/>
    </location>
</feature>
<keyword evidence="4" id="KW-1185">Reference proteome</keyword>
<gene>
    <name evidence="3" type="ORF">Aconfl_27590</name>
</gene>
<feature type="chain" id="PRO_5045831068" description="SPOR domain-containing protein" evidence="1">
    <location>
        <begin position="20"/>
        <end position="181"/>
    </location>
</feature>
<reference evidence="3 4" key="1">
    <citation type="submission" date="2023-08" db="EMBL/GenBank/DDBJ databases">
        <title>Draft genome sequence of Algoriphagus confluentis.</title>
        <authorList>
            <person name="Takatani N."/>
            <person name="Hosokawa M."/>
            <person name="Sawabe T."/>
        </authorList>
    </citation>
    <scope>NUCLEOTIDE SEQUENCE [LARGE SCALE GENOMIC DNA]</scope>
    <source>
        <strain evidence="3 4">NBRC 111222</strain>
    </source>
</reference>
<dbReference type="RefSeq" id="WP_338224827.1">
    <property type="nucleotide sequence ID" value="NZ_BTPD01000008.1"/>
</dbReference>
<dbReference type="PROSITE" id="PS51257">
    <property type="entry name" value="PROKAR_LIPOPROTEIN"/>
    <property type="match status" value="1"/>
</dbReference>
<comment type="caution">
    <text evidence="3">The sequence shown here is derived from an EMBL/GenBank/DDBJ whole genome shotgun (WGS) entry which is preliminary data.</text>
</comment>
<evidence type="ECO:0000259" key="2">
    <source>
        <dbReference type="Pfam" id="PF05036"/>
    </source>
</evidence>
<organism evidence="3 4">
    <name type="scientific">Algoriphagus confluentis</name>
    <dbReference type="NCBI Taxonomy" id="1697556"/>
    <lineage>
        <taxon>Bacteria</taxon>
        <taxon>Pseudomonadati</taxon>
        <taxon>Bacteroidota</taxon>
        <taxon>Cytophagia</taxon>
        <taxon>Cytophagales</taxon>
        <taxon>Cyclobacteriaceae</taxon>
        <taxon>Algoriphagus</taxon>
    </lineage>
</organism>
<proteinExistence type="predicted"/>
<dbReference type="EMBL" id="BTPD01000008">
    <property type="protein sequence ID" value="GMQ30116.1"/>
    <property type="molecule type" value="Genomic_DNA"/>
</dbReference>
<dbReference type="Proteomes" id="UP001338309">
    <property type="component" value="Unassembled WGS sequence"/>
</dbReference>
<evidence type="ECO:0000313" key="3">
    <source>
        <dbReference type="EMBL" id="GMQ30116.1"/>
    </source>
</evidence>
<accession>A0ABQ6PQA3</accession>
<sequence>MKINWGIFLVILVMVGCKASQTGNTSGADVYANYQEDLSMTLPEYEDFEEKLSNQKSEEMEISVQAVDNQLLELQKKGFEKNKSELYFSGYTVLVYSGVNRDQAFKTQEELQTYFPDIKAEMQYQQPRYLLKIGRYAYKFEAQKVFSQIKGSFPTARIIQDRFQRKEYVSPTTDSNAERQN</sequence>
<keyword evidence="1" id="KW-0732">Signal</keyword>
<protein>
    <recommendedName>
        <fullName evidence="2">SPOR domain-containing protein</fullName>
    </recommendedName>
</protein>
<evidence type="ECO:0000256" key="1">
    <source>
        <dbReference type="SAM" id="SignalP"/>
    </source>
</evidence>
<name>A0ABQ6PQA3_9BACT</name>
<evidence type="ECO:0000313" key="4">
    <source>
        <dbReference type="Proteomes" id="UP001338309"/>
    </source>
</evidence>
<dbReference type="InterPro" id="IPR007730">
    <property type="entry name" value="SPOR-like_dom"/>
</dbReference>